<dbReference type="RefSeq" id="WP_169677895.1">
    <property type="nucleotide sequence ID" value="NZ_JABBNU010000002.1"/>
</dbReference>
<feature type="signal peptide" evidence="1">
    <location>
        <begin position="1"/>
        <end position="19"/>
    </location>
</feature>
<feature type="chain" id="PRO_5032734693" description="WG repeat protein" evidence="1">
    <location>
        <begin position="20"/>
        <end position="82"/>
    </location>
</feature>
<name>A0A848J242_9BACT</name>
<accession>A0A848J242</accession>
<protein>
    <recommendedName>
        <fullName evidence="4">WG repeat protein</fullName>
    </recommendedName>
</protein>
<keyword evidence="1" id="KW-0732">Signal</keyword>
<evidence type="ECO:0000313" key="3">
    <source>
        <dbReference type="Proteomes" id="UP000559010"/>
    </source>
</evidence>
<gene>
    <name evidence="2" type="ORF">HH304_02550</name>
</gene>
<proteinExistence type="predicted"/>
<comment type="caution">
    <text evidence="2">The sequence shown here is derived from an EMBL/GenBank/DDBJ whole genome shotgun (WGS) entry which is preliminary data.</text>
</comment>
<dbReference type="Proteomes" id="UP000559010">
    <property type="component" value="Unassembled WGS sequence"/>
</dbReference>
<feature type="non-terminal residue" evidence="2">
    <location>
        <position position="82"/>
    </location>
</feature>
<dbReference type="AlphaFoldDB" id="A0A848J242"/>
<sequence length="82" mass="9467">MTVRFIFLFGILIFMQASCQSKQDSVNTDTMNDSTFVSESPIVKNFKLRDDIIIPFNFGGYFGYVDKDLNTVIEPNEHWTFA</sequence>
<keyword evidence="3" id="KW-1185">Reference proteome</keyword>
<evidence type="ECO:0000256" key="1">
    <source>
        <dbReference type="SAM" id="SignalP"/>
    </source>
</evidence>
<evidence type="ECO:0008006" key="4">
    <source>
        <dbReference type="Google" id="ProtNLM"/>
    </source>
</evidence>
<dbReference type="EMBL" id="JABBNU010000002">
    <property type="protein sequence ID" value="NMM47262.1"/>
    <property type="molecule type" value="Genomic_DNA"/>
</dbReference>
<evidence type="ECO:0000313" key="2">
    <source>
        <dbReference type="EMBL" id="NMM47262.1"/>
    </source>
</evidence>
<reference evidence="2 3" key="1">
    <citation type="submission" date="2020-04" db="EMBL/GenBank/DDBJ databases">
        <title>Flammeovirgaceae bacterium KN852 isolated from deep sea.</title>
        <authorList>
            <person name="Zhang D.-C."/>
        </authorList>
    </citation>
    <scope>NUCLEOTIDE SEQUENCE [LARGE SCALE GENOMIC DNA]</scope>
    <source>
        <strain evidence="2 3">KN852</strain>
    </source>
</reference>
<organism evidence="2 3">
    <name type="scientific">Marinigracilibium pacificum</name>
    <dbReference type="NCBI Taxonomy" id="2729599"/>
    <lineage>
        <taxon>Bacteria</taxon>
        <taxon>Pseudomonadati</taxon>
        <taxon>Bacteroidota</taxon>
        <taxon>Cytophagia</taxon>
        <taxon>Cytophagales</taxon>
        <taxon>Flammeovirgaceae</taxon>
        <taxon>Marinigracilibium</taxon>
    </lineage>
</organism>